<evidence type="ECO:0000313" key="2">
    <source>
        <dbReference type="EMBL" id="SES12987.1"/>
    </source>
</evidence>
<organism evidence="2 3">
    <name type="scientific">Salisediminibacterium halotolerans</name>
    <dbReference type="NCBI Taxonomy" id="517425"/>
    <lineage>
        <taxon>Bacteria</taxon>
        <taxon>Bacillati</taxon>
        <taxon>Bacillota</taxon>
        <taxon>Bacilli</taxon>
        <taxon>Bacillales</taxon>
        <taxon>Bacillaceae</taxon>
        <taxon>Salisediminibacterium</taxon>
    </lineage>
</organism>
<dbReference type="PROSITE" id="PS51257">
    <property type="entry name" value="PROKAR_LIPOPROTEIN"/>
    <property type="match status" value="1"/>
</dbReference>
<protein>
    <submittedName>
        <fullName evidence="2">Uncharacterized protein</fullName>
    </submittedName>
</protein>
<evidence type="ECO:0000313" key="3">
    <source>
        <dbReference type="Proteomes" id="UP000199318"/>
    </source>
</evidence>
<comment type="caution">
    <text evidence="2">The sequence shown here is derived from an EMBL/GenBank/DDBJ whole genome shotgun (WGS) entry which is preliminary data.</text>
</comment>
<dbReference type="EMBL" id="FOGV01000016">
    <property type="protein sequence ID" value="SES12987.1"/>
    <property type="molecule type" value="Genomic_DNA"/>
</dbReference>
<dbReference type="Pfam" id="PF20316">
    <property type="entry name" value="DUF6612"/>
    <property type="match status" value="1"/>
</dbReference>
<name>A0A1H9UVA3_9BACI</name>
<dbReference type="RefSeq" id="WP_143057146.1">
    <property type="nucleotide sequence ID" value="NZ_FOGV01000016.1"/>
</dbReference>
<dbReference type="OrthoDB" id="1957331at2"/>
<dbReference type="STRING" id="1464123.SAMN05444126_1161"/>
<dbReference type="InterPro" id="IPR046720">
    <property type="entry name" value="DUF6612"/>
</dbReference>
<reference evidence="3" key="1">
    <citation type="submission" date="2016-10" db="EMBL/GenBank/DDBJ databases">
        <authorList>
            <person name="de Groot N.N."/>
        </authorList>
    </citation>
    <scope>NUCLEOTIDE SEQUENCE [LARGE SCALE GENOMIC DNA]</scope>
    <source>
        <strain evidence="3">10nlg</strain>
    </source>
</reference>
<keyword evidence="3" id="KW-1185">Reference proteome</keyword>
<gene>
    <name evidence="2" type="ORF">SAMN05444126_1161</name>
</gene>
<dbReference type="AlphaFoldDB" id="A0A1H9UVA3"/>
<feature type="region of interest" description="Disordered" evidence="1">
    <location>
        <begin position="278"/>
        <end position="299"/>
    </location>
</feature>
<accession>A0A1H9UVA3</accession>
<dbReference type="Gene3D" id="2.50.20.20">
    <property type="match status" value="1"/>
</dbReference>
<feature type="compositionally biased region" description="Acidic residues" evidence="1">
    <location>
        <begin position="282"/>
        <end position="299"/>
    </location>
</feature>
<proteinExistence type="predicted"/>
<sequence length="299" mass="34145">MKKYYTMGLTGLTVITLAACNNNVTDGGEDPEEILNQSMEAMDNLDSYGIDMATSQSISTEGEDEAGDGEFGIETTTEMDMTLDPLSFSQTMTMNLPEMEDEANEETDDMTYLSYFHEDEGFFMEDSTTDTWFQLEDDMMEDYLMITDQQVSPDDQLQVLEDHISDISMDESDSAYVITLETEEMNMQELMEDLDGMGMDGMDGMDEMFTEMFEETDIESMNFQVSIDKDTYYQTESLVELSMKMDMMGQSIQTSQENTIMYRDFDEIDEIEIPQDVIDSAEQTDSDILNEDLDEDLTP</sequence>
<evidence type="ECO:0000256" key="1">
    <source>
        <dbReference type="SAM" id="MobiDB-lite"/>
    </source>
</evidence>
<dbReference type="Proteomes" id="UP000199318">
    <property type="component" value="Unassembled WGS sequence"/>
</dbReference>